<sequence>MTITVTEAETILKSGFAPWVRALDIRFDAMAADGHATLSIPITDEIARIGGIVSGQALATLADTSMVFACFAHLGEPLPVATTNLDTQFLRPGTGTRVRCEARVVRAGKSLIFAAADLLAEPDDKLIAQATATFFKP</sequence>
<reference evidence="4 5" key="1">
    <citation type="submission" date="2016-10" db="EMBL/GenBank/DDBJ databases">
        <authorList>
            <person name="de Groot N.N."/>
        </authorList>
    </citation>
    <scope>NUCLEOTIDE SEQUENCE [LARGE SCALE GENOMIC DNA]</scope>
    <source>
        <strain evidence="4 5">DSM 28010</strain>
    </source>
</reference>
<dbReference type="CDD" id="cd03443">
    <property type="entry name" value="PaaI_thioesterase"/>
    <property type="match status" value="1"/>
</dbReference>
<dbReference type="GO" id="GO:0047617">
    <property type="term" value="F:fatty acyl-CoA hydrolase activity"/>
    <property type="evidence" value="ECO:0007669"/>
    <property type="project" value="InterPro"/>
</dbReference>
<accession>A0A1G8MN36</accession>
<dbReference type="STRING" id="490829.SAMN05421850_104266"/>
<evidence type="ECO:0000256" key="2">
    <source>
        <dbReference type="ARBA" id="ARBA00022801"/>
    </source>
</evidence>
<dbReference type="RefSeq" id="WP_090028586.1">
    <property type="nucleotide sequence ID" value="NZ_FNEB01000004.1"/>
</dbReference>
<name>A0A1G8MN36_9RHOB</name>
<dbReference type="InterPro" id="IPR003736">
    <property type="entry name" value="PAAI_dom"/>
</dbReference>
<dbReference type="SUPFAM" id="SSF54637">
    <property type="entry name" value="Thioesterase/thiol ester dehydrase-isomerase"/>
    <property type="match status" value="1"/>
</dbReference>
<dbReference type="InterPro" id="IPR039298">
    <property type="entry name" value="ACOT13"/>
</dbReference>
<proteinExistence type="inferred from homology"/>
<keyword evidence="5" id="KW-1185">Reference proteome</keyword>
<dbReference type="PANTHER" id="PTHR21660">
    <property type="entry name" value="THIOESTERASE SUPERFAMILY MEMBER-RELATED"/>
    <property type="match status" value="1"/>
</dbReference>
<dbReference type="InterPro" id="IPR006683">
    <property type="entry name" value="Thioestr_dom"/>
</dbReference>
<dbReference type="Gene3D" id="3.10.129.10">
    <property type="entry name" value="Hotdog Thioesterase"/>
    <property type="match status" value="1"/>
</dbReference>
<evidence type="ECO:0000313" key="5">
    <source>
        <dbReference type="Proteomes" id="UP000199340"/>
    </source>
</evidence>
<keyword evidence="2" id="KW-0378">Hydrolase</keyword>
<dbReference type="OrthoDB" id="8588611at2"/>
<organism evidence="4 5">
    <name type="scientific">Lutimaribacter saemankumensis</name>
    <dbReference type="NCBI Taxonomy" id="490829"/>
    <lineage>
        <taxon>Bacteria</taxon>
        <taxon>Pseudomonadati</taxon>
        <taxon>Pseudomonadota</taxon>
        <taxon>Alphaproteobacteria</taxon>
        <taxon>Rhodobacterales</taxon>
        <taxon>Roseobacteraceae</taxon>
        <taxon>Lutimaribacter</taxon>
    </lineage>
</organism>
<dbReference type="InterPro" id="IPR029069">
    <property type="entry name" value="HotDog_dom_sf"/>
</dbReference>
<evidence type="ECO:0000256" key="1">
    <source>
        <dbReference type="ARBA" id="ARBA00008324"/>
    </source>
</evidence>
<evidence type="ECO:0000259" key="3">
    <source>
        <dbReference type="Pfam" id="PF03061"/>
    </source>
</evidence>
<dbReference type="EMBL" id="FNEB01000004">
    <property type="protein sequence ID" value="SDI69428.1"/>
    <property type="molecule type" value="Genomic_DNA"/>
</dbReference>
<gene>
    <name evidence="4" type="ORF">SAMN05421850_104266</name>
</gene>
<evidence type="ECO:0000313" key="4">
    <source>
        <dbReference type="EMBL" id="SDI69428.1"/>
    </source>
</evidence>
<dbReference type="Proteomes" id="UP000199340">
    <property type="component" value="Unassembled WGS sequence"/>
</dbReference>
<dbReference type="PANTHER" id="PTHR21660:SF1">
    <property type="entry name" value="ACYL-COENZYME A THIOESTERASE 13"/>
    <property type="match status" value="1"/>
</dbReference>
<protein>
    <submittedName>
        <fullName evidence="4">Uncharacterized domain 1-containing protein</fullName>
    </submittedName>
</protein>
<dbReference type="AlphaFoldDB" id="A0A1G8MN36"/>
<feature type="domain" description="Thioesterase" evidence="3">
    <location>
        <begin position="50"/>
        <end position="125"/>
    </location>
</feature>
<comment type="similarity">
    <text evidence="1">Belongs to the thioesterase PaaI family.</text>
</comment>
<dbReference type="NCBIfam" id="TIGR00369">
    <property type="entry name" value="unchar_dom_1"/>
    <property type="match status" value="1"/>
</dbReference>
<dbReference type="Pfam" id="PF03061">
    <property type="entry name" value="4HBT"/>
    <property type="match status" value="1"/>
</dbReference>